<gene>
    <name evidence="8" type="ORF">K1I41_04560</name>
</gene>
<keyword evidence="9" id="KW-1185">Reference proteome</keyword>
<sequence length="143" mass="16298">MKAKVFSTQPLWSYGFDLVRILTGIIMAKFGMEIFRDDIMIEYSLYVEKMGFPAPVFMIYLAKIIELVGGIFLALGLFTRLVTPPLTFVMGVLLWDMANMNLLNGGIFSLFILLFFLYFTMGAGKWSLDYVLFDKPKNKSSNS</sequence>
<dbReference type="RefSeq" id="WP_220641503.1">
    <property type="nucleotide sequence ID" value="NZ_CP080429.1"/>
</dbReference>
<protein>
    <submittedName>
        <fullName evidence="8">DoxX family protein</fullName>
    </submittedName>
</protein>
<keyword evidence="5 7" id="KW-1133">Transmembrane helix</keyword>
<evidence type="ECO:0000256" key="4">
    <source>
        <dbReference type="ARBA" id="ARBA00022692"/>
    </source>
</evidence>
<keyword evidence="6 7" id="KW-0472">Membrane</keyword>
<dbReference type="Proteomes" id="UP000825381">
    <property type="component" value="Chromosome"/>
</dbReference>
<dbReference type="EMBL" id="CP080429">
    <property type="protein sequence ID" value="QYJ69168.1"/>
    <property type="molecule type" value="Genomic_DNA"/>
</dbReference>
<organism evidence="8 9">
    <name type="scientific">Flavobacterium litorale</name>
    <dbReference type="NCBI Taxonomy" id="2856519"/>
    <lineage>
        <taxon>Bacteria</taxon>
        <taxon>Pseudomonadati</taxon>
        <taxon>Bacteroidota</taxon>
        <taxon>Flavobacteriia</taxon>
        <taxon>Flavobacteriales</taxon>
        <taxon>Flavobacteriaceae</taxon>
        <taxon>Flavobacterium</taxon>
    </lineage>
</organism>
<evidence type="ECO:0000313" key="8">
    <source>
        <dbReference type="EMBL" id="QYJ69168.1"/>
    </source>
</evidence>
<feature type="transmembrane region" description="Helical" evidence="7">
    <location>
        <begin position="12"/>
        <end position="35"/>
    </location>
</feature>
<feature type="transmembrane region" description="Helical" evidence="7">
    <location>
        <begin position="98"/>
        <end position="119"/>
    </location>
</feature>
<evidence type="ECO:0000256" key="5">
    <source>
        <dbReference type="ARBA" id="ARBA00022989"/>
    </source>
</evidence>
<feature type="transmembrane region" description="Helical" evidence="7">
    <location>
        <begin position="56"/>
        <end position="78"/>
    </location>
</feature>
<dbReference type="InterPro" id="IPR032808">
    <property type="entry name" value="DoxX"/>
</dbReference>
<dbReference type="PANTHER" id="PTHR33452">
    <property type="entry name" value="OXIDOREDUCTASE CATD-RELATED"/>
    <property type="match status" value="1"/>
</dbReference>
<keyword evidence="4 7" id="KW-0812">Transmembrane</keyword>
<keyword evidence="3" id="KW-1003">Cell membrane</keyword>
<dbReference type="InterPro" id="IPR051907">
    <property type="entry name" value="DoxX-like_oxidoreductase"/>
</dbReference>
<evidence type="ECO:0000313" key="9">
    <source>
        <dbReference type="Proteomes" id="UP000825381"/>
    </source>
</evidence>
<reference evidence="8 9" key="1">
    <citation type="submission" date="2021-07" db="EMBL/GenBank/DDBJ databases">
        <title>Flavobacterium WSW3-B6 sp.nov, isolated from seaweed.</title>
        <authorList>
            <person name="Muhammad N."/>
            <person name="Ho H."/>
            <person name="Lee Y.-J."/>
            <person name="Nguyen T."/>
            <person name="Ho J."/>
            <person name="Kim S.-G."/>
        </authorList>
    </citation>
    <scope>NUCLEOTIDE SEQUENCE [LARGE SCALE GENOMIC DNA]</scope>
    <source>
        <strain evidence="8 9">WSW3-B6</strain>
    </source>
</reference>
<accession>A0ABX8V8L0</accession>
<evidence type="ECO:0000256" key="1">
    <source>
        <dbReference type="ARBA" id="ARBA00004651"/>
    </source>
</evidence>
<dbReference type="PANTHER" id="PTHR33452:SF1">
    <property type="entry name" value="INNER MEMBRANE PROTEIN YPHA-RELATED"/>
    <property type="match status" value="1"/>
</dbReference>
<evidence type="ECO:0000256" key="2">
    <source>
        <dbReference type="ARBA" id="ARBA00006679"/>
    </source>
</evidence>
<evidence type="ECO:0000256" key="7">
    <source>
        <dbReference type="SAM" id="Phobius"/>
    </source>
</evidence>
<comment type="similarity">
    <text evidence="2">Belongs to the DoxX family.</text>
</comment>
<evidence type="ECO:0000256" key="3">
    <source>
        <dbReference type="ARBA" id="ARBA00022475"/>
    </source>
</evidence>
<evidence type="ECO:0000256" key="6">
    <source>
        <dbReference type="ARBA" id="ARBA00023136"/>
    </source>
</evidence>
<name>A0ABX8V8L0_9FLAO</name>
<dbReference type="Pfam" id="PF07681">
    <property type="entry name" value="DoxX"/>
    <property type="match status" value="1"/>
</dbReference>
<comment type="subcellular location">
    <subcellularLocation>
        <location evidence="1">Cell membrane</location>
        <topology evidence="1">Multi-pass membrane protein</topology>
    </subcellularLocation>
</comment>
<proteinExistence type="inferred from homology"/>